<protein>
    <submittedName>
        <fullName evidence="3">NAD(P)-dependent dehydrogenase (Short-subunit alcohol dehydrogenase family)</fullName>
    </submittedName>
</protein>
<sequence>MSRLDGKVAVITGGSSGIGLATAARFVQEGAYVFITGRRQSELDKAKALIGDGVTTIAADATKGADLDRLFATVLEDKGALDILVANSGRVEPEELGKITEENFDLTFDLNARATLFTVQKALPLMRDGGSVILIGSIAGYVGIPGYSTYSATKAALRSYTRTWTREFADRGIRFNTLSPGPVDTPIMDGQADSPEEADAIRAQFAAAIPLNRMGRPEEIASAALFLASDDSSFVAGAELSVDGGMAQV</sequence>
<dbReference type="CDD" id="cd05233">
    <property type="entry name" value="SDR_c"/>
    <property type="match status" value="1"/>
</dbReference>
<dbReference type="InterPro" id="IPR002347">
    <property type="entry name" value="SDR_fam"/>
</dbReference>
<dbReference type="GO" id="GO:0006633">
    <property type="term" value="P:fatty acid biosynthetic process"/>
    <property type="evidence" value="ECO:0007669"/>
    <property type="project" value="TreeGrafter"/>
</dbReference>
<evidence type="ECO:0000256" key="1">
    <source>
        <dbReference type="ARBA" id="ARBA00006484"/>
    </source>
</evidence>
<dbReference type="InterPro" id="IPR036291">
    <property type="entry name" value="NAD(P)-bd_dom_sf"/>
</dbReference>
<dbReference type="PRINTS" id="PR00080">
    <property type="entry name" value="SDRFAMILY"/>
</dbReference>
<name>A0A318HRN5_9MYCO</name>
<dbReference type="GO" id="GO:0016616">
    <property type="term" value="F:oxidoreductase activity, acting on the CH-OH group of donors, NAD or NADP as acceptor"/>
    <property type="evidence" value="ECO:0007669"/>
    <property type="project" value="TreeGrafter"/>
</dbReference>
<accession>A0A318HRN5</accession>
<dbReference type="Proteomes" id="UP000247781">
    <property type="component" value="Unassembled WGS sequence"/>
</dbReference>
<gene>
    <name evidence="3" type="ORF">C8E89_11199</name>
</gene>
<organism evidence="3 4">
    <name type="scientific">Mycolicibacterium moriokaense</name>
    <dbReference type="NCBI Taxonomy" id="39691"/>
    <lineage>
        <taxon>Bacteria</taxon>
        <taxon>Bacillati</taxon>
        <taxon>Actinomycetota</taxon>
        <taxon>Actinomycetes</taxon>
        <taxon>Mycobacteriales</taxon>
        <taxon>Mycobacteriaceae</taxon>
        <taxon>Mycolicibacterium</taxon>
    </lineage>
</organism>
<dbReference type="PRINTS" id="PR00081">
    <property type="entry name" value="GDHRDH"/>
</dbReference>
<dbReference type="FunFam" id="3.40.50.720:FF:000084">
    <property type="entry name" value="Short-chain dehydrogenase reductase"/>
    <property type="match status" value="1"/>
</dbReference>
<reference evidence="3 4" key="2">
    <citation type="submission" date="2018-06" db="EMBL/GenBank/DDBJ databases">
        <title>Sequencing of bacterial isolates from soil warming experiment in Harvard Forest, Massachusetts, USA.</title>
        <authorList>
            <person name="Deangelis K.PhD."/>
        </authorList>
    </citation>
    <scope>NUCLEOTIDE SEQUENCE [LARGE SCALE GENOMIC DNA]</scope>
    <source>
        <strain evidence="3 4">GAS496</strain>
    </source>
</reference>
<dbReference type="EMBL" id="QJJU01000011">
    <property type="protein sequence ID" value="PXX07315.1"/>
    <property type="molecule type" value="Genomic_DNA"/>
</dbReference>
<dbReference type="Pfam" id="PF13561">
    <property type="entry name" value="adh_short_C2"/>
    <property type="match status" value="1"/>
</dbReference>
<dbReference type="AlphaFoldDB" id="A0A318HRN5"/>
<dbReference type="SUPFAM" id="SSF51735">
    <property type="entry name" value="NAD(P)-binding Rossmann-fold domains"/>
    <property type="match status" value="1"/>
</dbReference>
<evidence type="ECO:0000313" key="4">
    <source>
        <dbReference type="Proteomes" id="UP000247781"/>
    </source>
</evidence>
<keyword evidence="4" id="KW-1185">Reference proteome</keyword>
<evidence type="ECO:0000256" key="2">
    <source>
        <dbReference type="ARBA" id="ARBA00023002"/>
    </source>
</evidence>
<dbReference type="NCBIfam" id="NF005559">
    <property type="entry name" value="PRK07231.1"/>
    <property type="match status" value="1"/>
</dbReference>
<evidence type="ECO:0000313" key="3">
    <source>
        <dbReference type="EMBL" id="PXX07315.1"/>
    </source>
</evidence>
<dbReference type="RefSeq" id="WP_110317389.1">
    <property type="nucleotide sequence ID" value="NZ_QJJU01000011.1"/>
</dbReference>
<dbReference type="PANTHER" id="PTHR42760">
    <property type="entry name" value="SHORT-CHAIN DEHYDROGENASES/REDUCTASES FAMILY MEMBER"/>
    <property type="match status" value="1"/>
</dbReference>
<dbReference type="OrthoDB" id="9803333at2"/>
<keyword evidence="2" id="KW-0560">Oxidoreductase</keyword>
<reference evidence="4" key="1">
    <citation type="submission" date="2018-05" db="EMBL/GenBank/DDBJ databases">
        <authorList>
            <person name="Deangelis K."/>
            <person name="Huntemann M."/>
            <person name="Clum A."/>
            <person name="Pillay M."/>
            <person name="Palaniappan K."/>
            <person name="Varghese N."/>
            <person name="Mikhailova N."/>
            <person name="Stamatis D."/>
            <person name="Reddy T."/>
            <person name="Daum C."/>
            <person name="Shapiro N."/>
            <person name="Ivanova N."/>
            <person name="Kyrpides N."/>
            <person name="Woyke T."/>
        </authorList>
    </citation>
    <scope>NUCLEOTIDE SEQUENCE [LARGE SCALE GENOMIC DNA]</scope>
    <source>
        <strain evidence="4">GAS496</strain>
    </source>
</reference>
<dbReference type="GO" id="GO:0048038">
    <property type="term" value="F:quinone binding"/>
    <property type="evidence" value="ECO:0007669"/>
    <property type="project" value="TreeGrafter"/>
</dbReference>
<dbReference type="PANTHER" id="PTHR42760:SF133">
    <property type="entry name" value="3-OXOACYL-[ACYL-CARRIER-PROTEIN] REDUCTASE"/>
    <property type="match status" value="1"/>
</dbReference>
<comment type="similarity">
    <text evidence="1">Belongs to the short-chain dehydrogenases/reductases (SDR) family.</text>
</comment>
<comment type="caution">
    <text evidence="3">The sequence shown here is derived from an EMBL/GenBank/DDBJ whole genome shotgun (WGS) entry which is preliminary data.</text>
</comment>
<proteinExistence type="inferred from homology"/>
<dbReference type="Gene3D" id="3.40.50.720">
    <property type="entry name" value="NAD(P)-binding Rossmann-like Domain"/>
    <property type="match status" value="1"/>
</dbReference>